<dbReference type="Gene3D" id="1.25.40.420">
    <property type="match status" value="1"/>
</dbReference>
<evidence type="ECO:0000313" key="2">
    <source>
        <dbReference type="EMBL" id="KAK8884103.1"/>
    </source>
</evidence>
<organism evidence="2 3">
    <name type="scientific">Tritrichomonas musculus</name>
    <dbReference type="NCBI Taxonomy" id="1915356"/>
    <lineage>
        <taxon>Eukaryota</taxon>
        <taxon>Metamonada</taxon>
        <taxon>Parabasalia</taxon>
        <taxon>Tritrichomonadida</taxon>
        <taxon>Tritrichomonadidae</taxon>
        <taxon>Tritrichomonas</taxon>
    </lineage>
</organism>
<dbReference type="SUPFAM" id="SSF49785">
    <property type="entry name" value="Galactose-binding domain-like"/>
    <property type="match status" value="1"/>
</dbReference>
<comment type="caution">
    <text evidence="2">The sequence shown here is derived from an EMBL/GenBank/DDBJ whole genome shotgun (WGS) entry which is preliminary data.</text>
</comment>
<reference evidence="2 3" key="1">
    <citation type="submission" date="2024-04" db="EMBL/GenBank/DDBJ databases">
        <title>Tritrichomonas musculus Genome.</title>
        <authorList>
            <person name="Alves-Ferreira E."/>
            <person name="Grigg M."/>
            <person name="Lorenzi H."/>
            <person name="Galac M."/>
        </authorList>
    </citation>
    <scope>NUCLEOTIDE SEQUENCE [LARGE SCALE GENOMIC DNA]</scope>
    <source>
        <strain evidence="2 3">EAF2021</strain>
    </source>
</reference>
<dbReference type="InterPro" id="IPR000421">
    <property type="entry name" value="FA58C"/>
</dbReference>
<protein>
    <recommendedName>
        <fullName evidence="1">F5/8 type C domain-containing protein</fullName>
    </recommendedName>
</protein>
<dbReference type="InterPro" id="IPR008979">
    <property type="entry name" value="Galactose-bd-like_sf"/>
</dbReference>
<keyword evidence="3" id="KW-1185">Reference proteome</keyword>
<proteinExistence type="predicted"/>
<gene>
    <name evidence="2" type="ORF">M9Y10_043208</name>
</gene>
<evidence type="ECO:0000259" key="1">
    <source>
        <dbReference type="PROSITE" id="PS50022"/>
    </source>
</evidence>
<dbReference type="EMBL" id="JAPFFF010000008">
    <property type="protein sequence ID" value="KAK8884103.1"/>
    <property type="molecule type" value="Genomic_DNA"/>
</dbReference>
<sequence length="433" mass="50661">MSKVQIKPSCILNVPLKMYSDDFSFIVNGKEFKTSRIISDLLSPRICQIHTNDPTVDRYEINTQHSGDFSHILDLFNFKQNNLPESELPFILEVIENLDNEFIEYDEVKQEDLAIDNVLERLKKHEKYKKIYSNLFSSEIEFIASHFSEICTGHEEELLKLSIKSVEEIVKSKNLQIETEDELVRFLNVLYNKDHGCAPLYGSVLFENVSSEMMKEFISIYDASDMTCETWKSLSKRLELQTQKNEKLVNKNRYKKVTPRGIEFVSTNENEFKGIINHLRSQSNNKIENEVIVTASSVLNNYEKFHPHNVVLFEDQSKWFETNNEPNGWLKLDFKDRRVIPSDYIVKSFPAGVNSYHPKSWLIEGSNDDQNWDSLDKQDNCSYLNGYNCVHTFKMSHQSTKEYRYIRMKLTGPNWHGNNYFAIDSIDIYGKLI</sequence>
<name>A0ABR2K032_9EUKA</name>
<feature type="domain" description="F5/8 type C" evidence="1">
    <location>
        <begin position="280"/>
        <end position="428"/>
    </location>
</feature>
<dbReference type="Pfam" id="PF07707">
    <property type="entry name" value="BACK"/>
    <property type="match status" value="1"/>
</dbReference>
<accession>A0ABR2K032</accession>
<dbReference type="InterPro" id="IPR011705">
    <property type="entry name" value="BACK"/>
</dbReference>
<dbReference type="Pfam" id="PF00754">
    <property type="entry name" value="F5_F8_type_C"/>
    <property type="match status" value="1"/>
</dbReference>
<dbReference type="Proteomes" id="UP001470230">
    <property type="component" value="Unassembled WGS sequence"/>
</dbReference>
<evidence type="ECO:0000313" key="3">
    <source>
        <dbReference type="Proteomes" id="UP001470230"/>
    </source>
</evidence>
<dbReference type="PROSITE" id="PS50022">
    <property type="entry name" value="FA58C_3"/>
    <property type="match status" value="1"/>
</dbReference>
<dbReference type="Gene3D" id="2.60.120.260">
    <property type="entry name" value="Galactose-binding domain-like"/>
    <property type="match status" value="1"/>
</dbReference>